<accession>A0ABV1HQ45</accession>
<dbReference type="PROSITE" id="PS50887">
    <property type="entry name" value="GGDEF"/>
    <property type="match status" value="1"/>
</dbReference>
<dbReference type="NCBIfam" id="TIGR00254">
    <property type="entry name" value="GGDEF"/>
    <property type="match status" value="1"/>
</dbReference>
<reference evidence="3 4" key="1">
    <citation type="submission" date="2024-03" db="EMBL/GenBank/DDBJ databases">
        <title>Human intestinal bacterial collection.</title>
        <authorList>
            <person name="Pauvert C."/>
            <person name="Hitch T.C.A."/>
            <person name="Clavel T."/>
        </authorList>
    </citation>
    <scope>NUCLEOTIDE SEQUENCE [LARGE SCALE GENOMIC DNA]</scope>
    <source>
        <strain evidence="3 4">CLA-AP-H27</strain>
    </source>
</reference>
<dbReference type="GO" id="GO:0052621">
    <property type="term" value="F:diguanylate cyclase activity"/>
    <property type="evidence" value="ECO:0007669"/>
    <property type="project" value="UniProtKB-EC"/>
</dbReference>
<feature type="transmembrane region" description="Helical" evidence="1">
    <location>
        <begin position="259"/>
        <end position="280"/>
    </location>
</feature>
<evidence type="ECO:0000259" key="2">
    <source>
        <dbReference type="PROSITE" id="PS50887"/>
    </source>
</evidence>
<keyword evidence="1" id="KW-1133">Transmembrane helix</keyword>
<dbReference type="EC" id="2.7.7.65" evidence="3"/>
<dbReference type="EMBL" id="JBBMFJ010000044">
    <property type="protein sequence ID" value="MEQ2564442.1"/>
    <property type="molecule type" value="Genomic_DNA"/>
</dbReference>
<feature type="transmembrane region" description="Helical" evidence="1">
    <location>
        <begin position="322"/>
        <end position="340"/>
    </location>
</feature>
<feature type="transmembrane region" description="Helical" evidence="1">
    <location>
        <begin position="137"/>
        <end position="158"/>
    </location>
</feature>
<sequence length="519" mass="60542">MADIRSVSSGWYQIVDGKEEAFDLPAMLKADQDGKIMLYNNTLTLEDKNKVLSINGLQDQPEVWMGKQCLFRYEENDFLKNDQMKGKMWADVWLTEDTGKEPVCLVYESNNRASLYMQAPVLGSFPAVAQKHFQESVFSFLMILGMWGTGIVSAIVFWYMKAHHIVEKRFLDASLFMFICGLWCYLDSGFYQMYGNHGAVGMVLSFYAFILMSVPMLWFVQNTISEKVRWVPQVWIFLLYGNAILQGILNILFHIPFVHMLFLTHIMLFSGVISMIYLLWKEYKRSEAEEILFCLRAFATLGVSGVTALILYWVYSIYWYDMVFQAGIFLYTSILFWHLLQKTSRDSQFRMEQLVYEKMSMEDRMTGLKNRKAFEKYIKEIQEGKLRLENALLLFIEITGLKQINDVYGLKTGDESVIQTARCIQKAADSDQRHKIESFRIGGTEFAVIVMDPQIQPQELECLLENEVKKEMENRYYISLQFGYGYLKNEDGTRNTVSDWKRQADHMLQRTKGTIYDDV</sequence>
<keyword evidence="4" id="KW-1185">Reference proteome</keyword>
<dbReference type="Proteomes" id="UP001437460">
    <property type="component" value="Unassembled WGS sequence"/>
</dbReference>
<keyword evidence="1" id="KW-0812">Transmembrane</keyword>
<dbReference type="InterPro" id="IPR050469">
    <property type="entry name" value="Diguanylate_Cyclase"/>
</dbReference>
<dbReference type="Pfam" id="PF00990">
    <property type="entry name" value="GGDEF"/>
    <property type="match status" value="1"/>
</dbReference>
<dbReference type="PANTHER" id="PTHR45138">
    <property type="entry name" value="REGULATORY COMPONENTS OF SENSORY TRANSDUCTION SYSTEM"/>
    <property type="match status" value="1"/>
</dbReference>
<dbReference type="SUPFAM" id="SSF55073">
    <property type="entry name" value="Nucleotide cyclase"/>
    <property type="match status" value="1"/>
</dbReference>
<keyword evidence="1" id="KW-0472">Membrane</keyword>
<feature type="transmembrane region" description="Helical" evidence="1">
    <location>
        <begin position="232"/>
        <end position="253"/>
    </location>
</feature>
<dbReference type="SMART" id="SM00267">
    <property type="entry name" value="GGDEF"/>
    <property type="match status" value="1"/>
</dbReference>
<dbReference type="InterPro" id="IPR029787">
    <property type="entry name" value="Nucleotide_cyclase"/>
</dbReference>
<dbReference type="RefSeq" id="WP_349230435.1">
    <property type="nucleotide sequence ID" value="NZ_JBBMFJ010000044.1"/>
</dbReference>
<evidence type="ECO:0000313" key="3">
    <source>
        <dbReference type="EMBL" id="MEQ2564442.1"/>
    </source>
</evidence>
<dbReference type="PANTHER" id="PTHR45138:SF6">
    <property type="entry name" value="DIGUANYLATE CYCLASE DGCN"/>
    <property type="match status" value="1"/>
</dbReference>
<dbReference type="InterPro" id="IPR000160">
    <property type="entry name" value="GGDEF_dom"/>
</dbReference>
<proteinExistence type="predicted"/>
<dbReference type="Gene3D" id="3.30.70.270">
    <property type="match status" value="1"/>
</dbReference>
<protein>
    <submittedName>
        <fullName evidence="3">Diguanylate cyclase</fullName>
        <ecNumber evidence="3">2.7.7.65</ecNumber>
    </submittedName>
</protein>
<evidence type="ECO:0000313" key="4">
    <source>
        <dbReference type="Proteomes" id="UP001437460"/>
    </source>
</evidence>
<name>A0ABV1HQ45_9FIRM</name>
<keyword evidence="3" id="KW-0548">Nucleotidyltransferase</keyword>
<feature type="transmembrane region" description="Helical" evidence="1">
    <location>
        <begin position="199"/>
        <end position="220"/>
    </location>
</feature>
<feature type="domain" description="GGDEF" evidence="2">
    <location>
        <begin position="389"/>
        <end position="519"/>
    </location>
</feature>
<organism evidence="3 4">
    <name type="scientific">Ventrimonas faecis</name>
    <dbReference type="NCBI Taxonomy" id="3133170"/>
    <lineage>
        <taxon>Bacteria</taxon>
        <taxon>Bacillati</taxon>
        <taxon>Bacillota</taxon>
        <taxon>Clostridia</taxon>
        <taxon>Lachnospirales</taxon>
        <taxon>Lachnospiraceae</taxon>
        <taxon>Ventrimonas</taxon>
    </lineage>
</organism>
<comment type="caution">
    <text evidence="3">The sequence shown here is derived from an EMBL/GenBank/DDBJ whole genome shotgun (WGS) entry which is preliminary data.</text>
</comment>
<gene>
    <name evidence="3" type="ORF">WMO41_14940</name>
</gene>
<feature type="transmembrane region" description="Helical" evidence="1">
    <location>
        <begin position="292"/>
        <end position="316"/>
    </location>
</feature>
<dbReference type="InterPro" id="IPR043128">
    <property type="entry name" value="Rev_trsase/Diguanyl_cyclase"/>
</dbReference>
<keyword evidence="3" id="KW-0808">Transferase</keyword>
<feature type="transmembrane region" description="Helical" evidence="1">
    <location>
        <begin position="170"/>
        <end position="193"/>
    </location>
</feature>
<evidence type="ECO:0000256" key="1">
    <source>
        <dbReference type="SAM" id="Phobius"/>
    </source>
</evidence>